<evidence type="ECO:0000256" key="2">
    <source>
        <dbReference type="ARBA" id="ARBA00022741"/>
    </source>
</evidence>
<organism evidence="5 6">
    <name type="scientific">Candidatus Choladousia intestinavium</name>
    <dbReference type="NCBI Taxonomy" id="2840727"/>
    <lineage>
        <taxon>Bacteria</taxon>
        <taxon>Bacillati</taxon>
        <taxon>Bacillota</taxon>
        <taxon>Clostridia</taxon>
        <taxon>Lachnospirales</taxon>
        <taxon>Lachnospiraceae</taxon>
        <taxon>Lachnospiraceae incertae sedis</taxon>
        <taxon>Candidatus Choladousia</taxon>
    </lineage>
</organism>
<dbReference type="PROSITE" id="PS50893">
    <property type="entry name" value="ABC_TRANSPORTER_2"/>
    <property type="match status" value="1"/>
</dbReference>
<keyword evidence="2" id="KW-0547">Nucleotide-binding</keyword>
<feature type="domain" description="ABC transporter" evidence="4">
    <location>
        <begin position="3"/>
        <end position="229"/>
    </location>
</feature>
<keyword evidence="3 5" id="KW-0067">ATP-binding</keyword>
<dbReference type="Pfam" id="PF00005">
    <property type="entry name" value="ABC_tran"/>
    <property type="match status" value="1"/>
</dbReference>
<accession>A0A9D1ABW9</accession>
<gene>
    <name evidence="5" type="ORF">IAB31_07040</name>
</gene>
<dbReference type="InterPro" id="IPR050166">
    <property type="entry name" value="ABC_transporter_ATP-bind"/>
</dbReference>
<keyword evidence="1" id="KW-0813">Transport</keyword>
<name>A0A9D1ABW9_9FIRM</name>
<dbReference type="InterPro" id="IPR027417">
    <property type="entry name" value="P-loop_NTPase"/>
</dbReference>
<dbReference type="PANTHER" id="PTHR42788:SF2">
    <property type="entry name" value="ABC TRANSPORTER ATP-BINDING PROTEIN"/>
    <property type="match status" value="1"/>
</dbReference>
<reference evidence="5" key="2">
    <citation type="journal article" date="2021" name="PeerJ">
        <title>Extensive microbial diversity within the chicken gut microbiome revealed by metagenomics and culture.</title>
        <authorList>
            <person name="Gilroy R."/>
            <person name="Ravi A."/>
            <person name="Getino M."/>
            <person name="Pursley I."/>
            <person name="Horton D.L."/>
            <person name="Alikhan N.F."/>
            <person name="Baker D."/>
            <person name="Gharbi K."/>
            <person name="Hall N."/>
            <person name="Watson M."/>
            <person name="Adriaenssens E.M."/>
            <person name="Foster-Nyarko E."/>
            <person name="Jarju S."/>
            <person name="Secka A."/>
            <person name="Antonio M."/>
            <person name="Oren A."/>
            <person name="Chaudhuri R.R."/>
            <person name="La Ragione R."/>
            <person name="Hildebrand F."/>
            <person name="Pallen M.J."/>
        </authorList>
    </citation>
    <scope>NUCLEOTIDE SEQUENCE</scope>
    <source>
        <strain evidence="5">ChiSjej4B22-8148</strain>
    </source>
</reference>
<dbReference type="GO" id="GO:0005524">
    <property type="term" value="F:ATP binding"/>
    <property type="evidence" value="ECO:0007669"/>
    <property type="project" value="UniProtKB-KW"/>
</dbReference>
<dbReference type="SMART" id="SM00382">
    <property type="entry name" value="AAA"/>
    <property type="match status" value="1"/>
</dbReference>
<dbReference type="InterPro" id="IPR003593">
    <property type="entry name" value="AAA+_ATPase"/>
</dbReference>
<dbReference type="InterPro" id="IPR003439">
    <property type="entry name" value="ABC_transporter-like_ATP-bd"/>
</dbReference>
<dbReference type="GO" id="GO:0016887">
    <property type="term" value="F:ATP hydrolysis activity"/>
    <property type="evidence" value="ECO:0007669"/>
    <property type="project" value="InterPro"/>
</dbReference>
<evidence type="ECO:0000313" key="5">
    <source>
        <dbReference type="EMBL" id="HIR13661.1"/>
    </source>
</evidence>
<dbReference type="InterPro" id="IPR017871">
    <property type="entry name" value="ABC_transporter-like_CS"/>
</dbReference>
<dbReference type="Proteomes" id="UP000886757">
    <property type="component" value="Unassembled WGS sequence"/>
</dbReference>
<reference evidence="5" key="1">
    <citation type="submission" date="2020-10" db="EMBL/GenBank/DDBJ databases">
        <authorList>
            <person name="Gilroy R."/>
        </authorList>
    </citation>
    <scope>NUCLEOTIDE SEQUENCE</scope>
    <source>
        <strain evidence="5">ChiSjej4B22-8148</strain>
    </source>
</reference>
<evidence type="ECO:0000256" key="1">
    <source>
        <dbReference type="ARBA" id="ARBA00022448"/>
    </source>
</evidence>
<sequence>MKLTVKNLNFAYEDQKVLHDLSFEIQDGEFVSILGPSGCGKSTLLNVLSGILPPQEGQVLIDEAPVKGVDGRFAYMPQNDLLFPWKTILDNVCLYGEIHHRKKEMREEARAQMARFGLKGCENKYPGELSGGMRQRAAFLRTTLCEAGIYLLDEPFGALDVITRSDMQEWLKDLCTKLKKTILLVTHDTDEAIYLSDRILILGAPGEGIRREIAIKEENRTREWLYEQGSLRAEIHRIIKTKPREA</sequence>
<protein>
    <submittedName>
        <fullName evidence="5">ABC transporter ATP-binding protein</fullName>
    </submittedName>
</protein>
<dbReference type="EMBL" id="DVGK01000079">
    <property type="protein sequence ID" value="HIR13661.1"/>
    <property type="molecule type" value="Genomic_DNA"/>
</dbReference>
<dbReference type="PROSITE" id="PS00211">
    <property type="entry name" value="ABC_TRANSPORTER_1"/>
    <property type="match status" value="1"/>
</dbReference>
<comment type="caution">
    <text evidence="5">The sequence shown here is derived from an EMBL/GenBank/DDBJ whole genome shotgun (WGS) entry which is preliminary data.</text>
</comment>
<evidence type="ECO:0000256" key="3">
    <source>
        <dbReference type="ARBA" id="ARBA00022840"/>
    </source>
</evidence>
<dbReference type="CDD" id="cd03293">
    <property type="entry name" value="ABC_NrtD_SsuB_transporters"/>
    <property type="match status" value="1"/>
</dbReference>
<proteinExistence type="predicted"/>
<dbReference type="PANTHER" id="PTHR42788">
    <property type="entry name" value="TAURINE IMPORT ATP-BINDING PROTEIN-RELATED"/>
    <property type="match status" value="1"/>
</dbReference>
<evidence type="ECO:0000313" key="6">
    <source>
        <dbReference type="Proteomes" id="UP000886757"/>
    </source>
</evidence>
<dbReference type="SUPFAM" id="SSF52540">
    <property type="entry name" value="P-loop containing nucleoside triphosphate hydrolases"/>
    <property type="match status" value="1"/>
</dbReference>
<dbReference type="Gene3D" id="3.40.50.300">
    <property type="entry name" value="P-loop containing nucleotide triphosphate hydrolases"/>
    <property type="match status" value="1"/>
</dbReference>
<evidence type="ECO:0000259" key="4">
    <source>
        <dbReference type="PROSITE" id="PS50893"/>
    </source>
</evidence>
<dbReference type="AlphaFoldDB" id="A0A9D1ABW9"/>